<dbReference type="STRING" id="857967.G0R2J7"/>
<evidence type="ECO:0000313" key="3">
    <source>
        <dbReference type="EMBL" id="EGR28309.1"/>
    </source>
</evidence>
<organism evidence="3 4">
    <name type="scientific">Ichthyophthirius multifiliis</name>
    <name type="common">White spot disease agent</name>
    <name type="synonym">Ich</name>
    <dbReference type="NCBI Taxonomy" id="5932"/>
    <lineage>
        <taxon>Eukaryota</taxon>
        <taxon>Sar</taxon>
        <taxon>Alveolata</taxon>
        <taxon>Ciliophora</taxon>
        <taxon>Intramacronucleata</taxon>
        <taxon>Oligohymenophorea</taxon>
        <taxon>Hymenostomatida</taxon>
        <taxon>Ophryoglenina</taxon>
        <taxon>Ichthyophthirius</taxon>
    </lineage>
</organism>
<reference evidence="3 4" key="1">
    <citation type="submission" date="2011-07" db="EMBL/GenBank/DDBJ databases">
        <authorList>
            <person name="Coyne R."/>
            <person name="Brami D."/>
            <person name="Johnson J."/>
            <person name="Hostetler J."/>
            <person name="Hannick L."/>
            <person name="Clark T."/>
            <person name="Cassidy-Hanley D."/>
            <person name="Inman J."/>
        </authorList>
    </citation>
    <scope>NUCLEOTIDE SEQUENCE [LARGE SCALE GENOMIC DNA]</scope>
    <source>
        <strain evidence="3 4">G5</strain>
    </source>
</reference>
<accession>G0R2J7</accession>
<dbReference type="SUPFAM" id="SSF47954">
    <property type="entry name" value="Cyclin-like"/>
    <property type="match status" value="1"/>
</dbReference>
<dbReference type="Gene3D" id="1.10.472.10">
    <property type="entry name" value="Cyclin-like"/>
    <property type="match status" value="1"/>
</dbReference>
<dbReference type="RefSeq" id="XP_004027654.1">
    <property type="nucleotide sequence ID" value="XM_004027605.1"/>
</dbReference>
<name>G0R2J7_ICHMU</name>
<evidence type="ECO:0000313" key="4">
    <source>
        <dbReference type="Proteomes" id="UP000008983"/>
    </source>
</evidence>
<feature type="domain" description="Cyclin-like" evidence="2">
    <location>
        <begin position="36"/>
        <end position="123"/>
    </location>
</feature>
<dbReference type="InParanoid" id="G0R2J7"/>
<dbReference type="Proteomes" id="UP000008983">
    <property type="component" value="Unassembled WGS sequence"/>
</dbReference>
<keyword evidence="1" id="KW-0195">Cyclin</keyword>
<dbReference type="FunFam" id="1.10.472.10:FF:000089">
    <property type="entry name" value="Cyclin, N-terminal domain containing protein"/>
    <property type="match status" value="1"/>
</dbReference>
<evidence type="ECO:0000256" key="1">
    <source>
        <dbReference type="RuleBase" id="RU000383"/>
    </source>
</evidence>
<dbReference type="GeneID" id="14904391"/>
<dbReference type="OrthoDB" id="313090at2759"/>
<dbReference type="eggNOG" id="KOG0654">
    <property type="taxonomic scope" value="Eukaryota"/>
</dbReference>
<dbReference type="PANTHER" id="PTHR10177">
    <property type="entry name" value="CYCLINS"/>
    <property type="match status" value="1"/>
</dbReference>
<dbReference type="InterPro" id="IPR036915">
    <property type="entry name" value="Cyclin-like_sf"/>
</dbReference>
<dbReference type="AlphaFoldDB" id="G0R2J7"/>
<gene>
    <name evidence="3" type="ORF">IMG5_178890</name>
</gene>
<dbReference type="SMART" id="SM00385">
    <property type="entry name" value="CYCLIN"/>
    <property type="match status" value="1"/>
</dbReference>
<dbReference type="OMA" id="QVICHIA"/>
<dbReference type="InterPro" id="IPR039361">
    <property type="entry name" value="Cyclin"/>
</dbReference>
<dbReference type="Pfam" id="PF00134">
    <property type="entry name" value="Cyclin_N"/>
    <property type="match status" value="1"/>
</dbReference>
<protein>
    <submittedName>
        <fullName evidence="3">N-terminal domain protein</fullName>
    </submittedName>
</protein>
<comment type="similarity">
    <text evidence="1">Belongs to the cyclin family.</text>
</comment>
<dbReference type="InterPro" id="IPR006671">
    <property type="entry name" value="Cyclin_N"/>
</dbReference>
<keyword evidence="4" id="KW-1185">Reference proteome</keyword>
<evidence type="ECO:0000259" key="2">
    <source>
        <dbReference type="SMART" id="SM00385"/>
    </source>
</evidence>
<dbReference type="EMBL" id="GL984267">
    <property type="protein sequence ID" value="EGR28309.1"/>
    <property type="molecule type" value="Genomic_DNA"/>
</dbReference>
<dbReference type="InterPro" id="IPR013763">
    <property type="entry name" value="Cyclin-like_dom"/>
</dbReference>
<proteinExistence type="inferred from homology"/>
<sequence length="148" mass="17382">MLKIQIQINKKYEVQDPSLFLKSHYINESMRAKMIDWVIEVTKSYNLSEDTFALTINTMDRYFQQCNRILQVHELHVIGVSCMFIASKYEEIVPFNLKVLHEKIAHKKISTDQIKAMEADVLNVLEYSINYGGNYLSQLTYSYFGEKL</sequence>